<dbReference type="AlphaFoldDB" id="A0A4R2J7G8"/>
<comment type="caution">
    <text evidence="1">The sequence shown here is derived from an EMBL/GenBank/DDBJ whole genome shotgun (WGS) entry which is preliminary data.</text>
</comment>
<organism evidence="1 2">
    <name type="scientific">Actinocrispum wychmicini</name>
    <dbReference type="NCBI Taxonomy" id="1213861"/>
    <lineage>
        <taxon>Bacteria</taxon>
        <taxon>Bacillati</taxon>
        <taxon>Actinomycetota</taxon>
        <taxon>Actinomycetes</taxon>
        <taxon>Pseudonocardiales</taxon>
        <taxon>Pseudonocardiaceae</taxon>
        <taxon>Actinocrispum</taxon>
    </lineage>
</organism>
<gene>
    <name evidence="1" type="ORF">EV192_108341</name>
</gene>
<dbReference type="Proteomes" id="UP000295680">
    <property type="component" value="Unassembled WGS sequence"/>
</dbReference>
<dbReference type="EMBL" id="SLWS01000008">
    <property type="protein sequence ID" value="TCO55053.1"/>
    <property type="molecule type" value="Genomic_DNA"/>
</dbReference>
<sequence>MIIVLSVVGVSAIGVLAGAVLLHVGKTSCPDVEEAMAQELADSTVLRLVPPNSSSVYRYVTKPCKDDDNIGQVGIGFGFSGADSAFLDYYKTELPPLGWTLRGELPAEVPGEGLALGRPQLCFENTGKPGVILNVDLPIPAMGDLPASPYFLEYRFTSEGLSCSDVQRP</sequence>
<proteinExistence type="predicted"/>
<evidence type="ECO:0000313" key="2">
    <source>
        <dbReference type="Proteomes" id="UP000295680"/>
    </source>
</evidence>
<evidence type="ECO:0000313" key="1">
    <source>
        <dbReference type="EMBL" id="TCO55053.1"/>
    </source>
</evidence>
<keyword evidence="2" id="KW-1185">Reference proteome</keyword>
<reference evidence="1 2" key="1">
    <citation type="submission" date="2019-03" db="EMBL/GenBank/DDBJ databases">
        <title>Genomic Encyclopedia of Type Strains, Phase IV (KMG-IV): sequencing the most valuable type-strain genomes for metagenomic binning, comparative biology and taxonomic classification.</title>
        <authorList>
            <person name="Goeker M."/>
        </authorList>
    </citation>
    <scope>NUCLEOTIDE SEQUENCE [LARGE SCALE GENOMIC DNA]</scope>
    <source>
        <strain evidence="1 2">DSM 45934</strain>
    </source>
</reference>
<protein>
    <submittedName>
        <fullName evidence="1">Uncharacterized protein</fullName>
    </submittedName>
</protein>
<name>A0A4R2J7G8_9PSEU</name>
<accession>A0A4R2J7G8</accession>